<feature type="region of interest" description="Disordered" evidence="1">
    <location>
        <begin position="41"/>
        <end position="69"/>
    </location>
</feature>
<dbReference type="InterPro" id="IPR029865">
    <property type="entry name" value="KIAA0319-like"/>
</dbReference>
<dbReference type="PANTHER" id="PTHR46182">
    <property type="entry name" value="FI19480P1"/>
    <property type="match status" value="1"/>
</dbReference>
<dbReference type="SMART" id="SM00089">
    <property type="entry name" value="PKD"/>
    <property type="match status" value="6"/>
</dbReference>
<dbReference type="CDD" id="cd00146">
    <property type="entry name" value="PKD"/>
    <property type="match status" value="6"/>
</dbReference>
<proteinExistence type="predicted"/>
<sequence>MTNRGQKLAALTIVAALVAASFGYATTGSYFNDAEDGNITIEMPESPVGNATNSSPVDEGSPVNVTAAGSTDDRGIVSYGWDFDSDGAIEAMGMNQSHTFMDQGDYGVRIVVTDTAGLTDTATTTVTVENVPPTARAGSDRAVYVDDLVAFDASNSTDPGADDLTYQWDLDGDGTYDEQGVDIGHRYRSEGIYDVTLRVSDGDGGVDTDKRSVVVQNVPPTADAGTALTVVTGEPTLDGSGSSRGDSSDTLTYRWDVDDDGDYETRGAKPGYYYNETGTYNVTLTLSDGDGGVDIDDTTVTVEPDTVPPVAAFGLDRANVNDKSITFDASKSTDNARIVDYEWDLGDGTTTAGETISHVYDDPGEYNVELTVTDSAGYEDTTNKTIVIENEPPIADAGESQTIVAGIPATLDATGSSEGDVSDTLTYRWDVDDDGDYETRGAKPGYYYNETGTYNVTLTLSDGDGGVDTDNTTVIVEPDTEPPTADAGGDRTATAGESLQFDATGSTDNVGIVSYEWTFGDRATASGPIANHTYSDEGTYSATLTVRDDAGNVGDVTTTVTVESAAPVANSGSNKTVSSDGTVTPD</sequence>
<evidence type="ECO:0000256" key="1">
    <source>
        <dbReference type="SAM" id="MobiDB-lite"/>
    </source>
</evidence>
<feature type="region of interest" description="Disordered" evidence="1">
    <location>
        <begin position="567"/>
        <end position="586"/>
    </location>
</feature>
<dbReference type="SUPFAM" id="SSF49299">
    <property type="entry name" value="PKD domain"/>
    <property type="match status" value="6"/>
</dbReference>
<dbReference type="InterPro" id="IPR013783">
    <property type="entry name" value="Ig-like_fold"/>
</dbReference>
<feature type="domain" description="PKD" evidence="2">
    <location>
        <begin position="482"/>
        <end position="563"/>
    </location>
</feature>
<dbReference type="Gene3D" id="2.60.40.10">
    <property type="entry name" value="Immunoglobulins"/>
    <property type="match status" value="6"/>
</dbReference>
<gene>
    <name evidence="3" type="ORF">HSBGL_1314</name>
</gene>
<organism evidence="3 4">
    <name type="scientific">Halapricum desulfuricans</name>
    <dbReference type="NCBI Taxonomy" id="2841257"/>
    <lineage>
        <taxon>Archaea</taxon>
        <taxon>Methanobacteriati</taxon>
        <taxon>Methanobacteriota</taxon>
        <taxon>Stenosarchaea group</taxon>
        <taxon>Halobacteria</taxon>
        <taxon>Halobacteriales</taxon>
        <taxon>Haloarculaceae</taxon>
        <taxon>Halapricum</taxon>
    </lineage>
</organism>
<dbReference type="EMBL" id="CP064789">
    <property type="protein sequence ID" value="QSG11736.1"/>
    <property type="molecule type" value="Genomic_DNA"/>
</dbReference>
<dbReference type="GeneID" id="68860848"/>
<evidence type="ECO:0000313" key="4">
    <source>
        <dbReference type="Proteomes" id="UP000663305"/>
    </source>
</evidence>
<dbReference type="PANTHER" id="PTHR46182:SF2">
    <property type="entry name" value="FI19480P1"/>
    <property type="match status" value="1"/>
</dbReference>
<reference evidence="3" key="1">
    <citation type="submission" date="2020-11" db="EMBL/GenBank/DDBJ databases">
        <title>Carbohydrate-dependent, anaerobic sulfur respiration: A novel catabolism in halophilic archaea.</title>
        <authorList>
            <person name="Sorokin D.Y."/>
            <person name="Messina E."/>
            <person name="Smedile F."/>
            <person name="La Cono V."/>
            <person name="Hallsworth J.E."/>
            <person name="Yakimov M.M."/>
        </authorList>
    </citation>
    <scope>NUCLEOTIDE SEQUENCE</scope>
    <source>
        <strain evidence="3">HSR-Bgl</strain>
    </source>
</reference>
<dbReference type="GO" id="GO:0016020">
    <property type="term" value="C:membrane"/>
    <property type="evidence" value="ECO:0007669"/>
    <property type="project" value="TreeGrafter"/>
</dbReference>
<feature type="domain" description="PKD" evidence="2">
    <location>
        <begin position="46"/>
        <end position="129"/>
    </location>
</feature>
<feature type="domain" description="PKD" evidence="2">
    <location>
        <begin position="392"/>
        <end position="477"/>
    </location>
</feature>
<feature type="domain" description="PKD" evidence="2">
    <location>
        <begin position="247"/>
        <end position="303"/>
    </location>
</feature>
<feature type="domain" description="PKD" evidence="2">
    <location>
        <begin position="132"/>
        <end position="216"/>
    </location>
</feature>
<dbReference type="Pfam" id="PF18911">
    <property type="entry name" value="PKD_4"/>
    <property type="match status" value="6"/>
</dbReference>
<dbReference type="Proteomes" id="UP000663305">
    <property type="component" value="Chromosome"/>
</dbReference>
<dbReference type="InterPro" id="IPR022409">
    <property type="entry name" value="PKD/Chitinase_dom"/>
</dbReference>
<name>A0A897NNE2_9EURY</name>
<dbReference type="InterPro" id="IPR035986">
    <property type="entry name" value="PKD_dom_sf"/>
</dbReference>
<evidence type="ECO:0000259" key="2">
    <source>
        <dbReference type="PROSITE" id="PS50093"/>
    </source>
</evidence>
<dbReference type="GO" id="GO:0031410">
    <property type="term" value="C:cytoplasmic vesicle"/>
    <property type="evidence" value="ECO:0007669"/>
    <property type="project" value="TreeGrafter"/>
</dbReference>
<feature type="domain" description="PKD" evidence="2">
    <location>
        <begin position="308"/>
        <end position="389"/>
    </location>
</feature>
<dbReference type="RefSeq" id="WP_229126289.1">
    <property type="nucleotide sequence ID" value="NZ_CP064789.1"/>
</dbReference>
<evidence type="ECO:0000313" key="3">
    <source>
        <dbReference type="EMBL" id="QSG11736.1"/>
    </source>
</evidence>
<accession>A0A897NNE2</accession>
<feature type="compositionally biased region" description="Polar residues" evidence="1">
    <location>
        <begin position="570"/>
        <end position="586"/>
    </location>
</feature>
<dbReference type="AlphaFoldDB" id="A0A897NNE2"/>
<protein>
    <submittedName>
        <fullName evidence="3">Secreted protein, with PKD repeat domain</fullName>
    </submittedName>
</protein>
<dbReference type="InterPro" id="IPR000601">
    <property type="entry name" value="PKD_dom"/>
</dbReference>
<dbReference type="PROSITE" id="PS50093">
    <property type="entry name" value="PKD"/>
    <property type="match status" value="6"/>
</dbReference>